<dbReference type="AlphaFoldDB" id="A0A239LN22"/>
<accession>A0A239LN22</accession>
<proteinExistence type="inferred from homology"/>
<evidence type="ECO:0000313" key="4">
    <source>
        <dbReference type="Proteomes" id="UP000198280"/>
    </source>
</evidence>
<reference evidence="3 4" key="1">
    <citation type="submission" date="2017-06" db="EMBL/GenBank/DDBJ databases">
        <authorList>
            <person name="Kim H.J."/>
            <person name="Triplett B.A."/>
        </authorList>
    </citation>
    <scope>NUCLEOTIDE SEQUENCE [LARGE SCALE GENOMIC DNA]</scope>
    <source>
        <strain evidence="3 4">CGMCC 4.1858</strain>
    </source>
</reference>
<dbReference type="RefSeq" id="WP_179280032.1">
    <property type="nucleotide sequence ID" value="NZ_FZOF01000020.1"/>
</dbReference>
<dbReference type="Proteomes" id="UP000198280">
    <property type="component" value="Unassembled WGS sequence"/>
</dbReference>
<evidence type="ECO:0000256" key="1">
    <source>
        <dbReference type="ARBA" id="ARBA00006817"/>
    </source>
</evidence>
<keyword evidence="4" id="KW-1185">Reference proteome</keyword>
<protein>
    <submittedName>
        <fullName evidence="3">Uncharacterized conserved protein YndB, AHSA1/START domain</fullName>
    </submittedName>
</protein>
<gene>
    <name evidence="3" type="ORF">SAMN05216252_12092</name>
</gene>
<comment type="similarity">
    <text evidence="1">Belongs to the AHA1 family.</text>
</comment>
<sequence>MSIQTPDRIEREIGIAAPVERVWDVLTRPEHIGRWFGEDLGGGGAPAEVDLRPGGAFVIDHGFGAYPSRIVSVEPPRYFSYRWATAFPGQEASEDNSTLVEFTLTADGDGTRLRVVESGFAALDIPEDRIPYAGYESHSQGWVDVTAGLATYVEKLPA</sequence>
<organism evidence="3 4">
    <name type="scientific">Actinacidiphila glaucinigra</name>
    <dbReference type="NCBI Taxonomy" id="235986"/>
    <lineage>
        <taxon>Bacteria</taxon>
        <taxon>Bacillati</taxon>
        <taxon>Actinomycetota</taxon>
        <taxon>Actinomycetes</taxon>
        <taxon>Kitasatosporales</taxon>
        <taxon>Streptomycetaceae</taxon>
        <taxon>Actinacidiphila</taxon>
    </lineage>
</organism>
<dbReference type="Pfam" id="PF08327">
    <property type="entry name" value="AHSA1"/>
    <property type="match status" value="1"/>
</dbReference>
<dbReference type="InterPro" id="IPR023393">
    <property type="entry name" value="START-like_dom_sf"/>
</dbReference>
<dbReference type="InterPro" id="IPR013538">
    <property type="entry name" value="ASHA1/2-like_C"/>
</dbReference>
<dbReference type="SUPFAM" id="SSF55961">
    <property type="entry name" value="Bet v1-like"/>
    <property type="match status" value="1"/>
</dbReference>
<evidence type="ECO:0000259" key="2">
    <source>
        <dbReference type="Pfam" id="PF08327"/>
    </source>
</evidence>
<dbReference type="EMBL" id="FZOF01000020">
    <property type="protein sequence ID" value="SNT31278.1"/>
    <property type="molecule type" value="Genomic_DNA"/>
</dbReference>
<dbReference type="CDD" id="cd08898">
    <property type="entry name" value="SRPBCC_CalC_Aha1-like_5"/>
    <property type="match status" value="1"/>
</dbReference>
<name>A0A239LN22_9ACTN</name>
<dbReference type="Gene3D" id="3.30.530.20">
    <property type="match status" value="1"/>
</dbReference>
<feature type="domain" description="Activator of Hsp90 ATPase homologue 1/2-like C-terminal" evidence="2">
    <location>
        <begin position="16"/>
        <end position="154"/>
    </location>
</feature>
<evidence type="ECO:0000313" key="3">
    <source>
        <dbReference type="EMBL" id="SNT31278.1"/>
    </source>
</evidence>